<feature type="domain" description="Bacterial Ig-like" evidence="2">
    <location>
        <begin position="208"/>
        <end position="289"/>
    </location>
</feature>
<dbReference type="InterPro" id="IPR032109">
    <property type="entry name" value="Big_3_5"/>
</dbReference>
<evidence type="ECO:0000259" key="2">
    <source>
        <dbReference type="Pfam" id="PF16640"/>
    </source>
</evidence>
<dbReference type="Pfam" id="PF17936">
    <property type="entry name" value="Big_6"/>
    <property type="match status" value="1"/>
</dbReference>
<dbReference type="Gene3D" id="2.60.40.10">
    <property type="entry name" value="Immunoglobulins"/>
    <property type="match status" value="13"/>
</dbReference>
<feature type="non-terminal residue" evidence="4">
    <location>
        <position position="1312"/>
    </location>
</feature>
<feature type="domain" description="Bacterial Ig-like" evidence="2">
    <location>
        <begin position="855"/>
        <end position="934"/>
    </location>
</feature>
<reference evidence="4" key="1">
    <citation type="submission" date="2020-10" db="EMBL/GenBank/DDBJ databases">
        <authorList>
            <person name="Gilroy R."/>
        </authorList>
    </citation>
    <scope>NUCLEOTIDE SEQUENCE</scope>
    <source>
        <strain evidence="4">ChiGjej1B1-24693</strain>
    </source>
</reference>
<comment type="caution">
    <text evidence="4">The sequence shown here is derived from an EMBL/GenBank/DDBJ whole genome shotgun (WGS) entry which is preliminary data.</text>
</comment>
<dbReference type="EMBL" id="DVLP01000220">
    <property type="protein sequence ID" value="HIT75369.1"/>
    <property type="molecule type" value="Genomic_DNA"/>
</dbReference>
<feature type="domain" description="Bacterial Ig-like" evidence="2">
    <location>
        <begin position="671"/>
        <end position="751"/>
    </location>
</feature>
<feature type="domain" description="Bacterial Ig-like" evidence="2">
    <location>
        <begin position="486"/>
        <end position="568"/>
    </location>
</feature>
<dbReference type="InterPro" id="IPR041498">
    <property type="entry name" value="Big_6"/>
</dbReference>
<dbReference type="GO" id="GO:0005975">
    <property type="term" value="P:carbohydrate metabolic process"/>
    <property type="evidence" value="ECO:0007669"/>
    <property type="project" value="UniProtKB-ARBA"/>
</dbReference>
<evidence type="ECO:0000313" key="5">
    <source>
        <dbReference type="Proteomes" id="UP000886842"/>
    </source>
</evidence>
<feature type="domain" description="Bacterial Ig-like" evidence="2">
    <location>
        <begin position="16"/>
        <end position="101"/>
    </location>
</feature>
<gene>
    <name evidence="4" type="ORF">IAA98_07285</name>
</gene>
<feature type="domain" description="Bacterial Ig" evidence="3">
    <location>
        <begin position="1144"/>
        <end position="1215"/>
    </location>
</feature>
<reference evidence="4" key="2">
    <citation type="journal article" date="2021" name="PeerJ">
        <title>Extensive microbial diversity within the chicken gut microbiome revealed by metagenomics and culture.</title>
        <authorList>
            <person name="Gilroy R."/>
            <person name="Ravi A."/>
            <person name="Getino M."/>
            <person name="Pursley I."/>
            <person name="Horton D.L."/>
            <person name="Alikhan N.F."/>
            <person name="Baker D."/>
            <person name="Gharbi K."/>
            <person name="Hall N."/>
            <person name="Watson M."/>
            <person name="Adriaenssens E.M."/>
            <person name="Foster-Nyarko E."/>
            <person name="Jarju S."/>
            <person name="Secka A."/>
            <person name="Antonio M."/>
            <person name="Oren A."/>
            <person name="Chaudhuri R.R."/>
            <person name="La Ragione R."/>
            <person name="Hildebrand F."/>
            <person name="Pallen M.J."/>
        </authorList>
    </citation>
    <scope>NUCLEOTIDE SEQUENCE</scope>
    <source>
        <strain evidence="4">ChiGjej1B1-24693</strain>
    </source>
</reference>
<feature type="compositionally biased region" description="Polar residues" evidence="1">
    <location>
        <begin position="1203"/>
        <end position="1214"/>
    </location>
</feature>
<evidence type="ECO:0000313" key="4">
    <source>
        <dbReference type="EMBL" id="HIT75369.1"/>
    </source>
</evidence>
<dbReference type="Pfam" id="PF16640">
    <property type="entry name" value="Big_3_5"/>
    <property type="match status" value="10"/>
</dbReference>
<name>A0A9D1GXH7_9ACTN</name>
<evidence type="ECO:0000256" key="1">
    <source>
        <dbReference type="SAM" id="MobiDB-lite"/>
    </source>
</evidence>
<dbReference type="PROSITE" id="PS50194">
    <property type="entry name" value="FILAMIN_REPEAT"/>
    <property type="match status" value="1"/>
</dbReference>
<feature type="region of interest" description="Disordered" evidence="1">
    <location>
        <begin position="1203"/>
        <end position="1234"/>
    </location>
</feature>
<evidence type="ECO:0000259" key="3">
    <source>
        <dbReference type="Pfam" id="PF17936"/>
    </source>
</evidence>
<dbReference type="InterPro" id="IPR017868">
    <property type="entry name" value="Filamin/ABP280_repeat-like"/>
</dbReference>
<accession>A0A9D1GXH7</accession>
<feature type="domain" description="Bacterial Ig-like" evidence="2">
    <location>
        <begin position="300"/>
        <end position="379"/>
    </location>
</feature>
<protein>
    <submittedName>
        <fullName evidence="4">Ig-like domain repeat protein</fullName>
    </submittedName>
</protein>
<dbReference type="InterPro" id="IPR013783">
    <property type="entry name" value="Ig-like_fold"/>
</dbReference>
<sequence length="1312" mass="130996">MGPTITVQQVQSSVDLSAAPTSVEVGEQVSLNTSTTGIPNGENVQLLVDGVAVGSPATVTGGSVSFPAWTPTAPGDYEFTARYDGSTNVAGSASTPVTVSVSKVSTTVELEVGTPAFTGSAVPLTATTAGIPDGDTVQFLVNGAVHGSAQVEDGSALYTGWTPQDAGDYAVQANFVTTSTLAGSSSGQSMVTVTDPVQQTSTTFDVNPEPVAGQVSTLTATVNDGNDGDTVAFTNSGNPIGTATVTDGVATYDWTVPAGLAAQQYSLRADYAGSEGYAPSASEPVTGTVGKVQTQLSEVSAPATAEVNEQLQLSVTVTGGHSGAQVEFRDGETVLCAVTTGSGSTASCYWTPTAVGGYDVTAHYLGTDTTSASQSPSATAIEVGATASSVELTGPDSIQLGQSADLEITTTGVADGQTVDIVVGEATIVGTATVSGGAATYTWTPSEVDTYTLRVVYVGAETVAPSESDPVSITVDRVATQVSAVTAPDETTVGQPITLSATVTGGTAGTQVEFRDGETLLCSGTLAADGTVTCEWTPTAVGAVDITAHYPGNGTTSPSQSPSATTVEVGATESSLTLTGPASALVGQTAELTIETAGIDDGEDVDIVVDETTVGTATVTDGAATYSWTPSEAGTATIRVEYAGSDTVAPSESDPLTVAVAVSTITSDVTPSPGATVGQPVSLSATVNGGNAGVAVEFRAGETVLCAEDLTAAGTVTCDWTPAEAGAYAVTAHYVGDQTTTPSQSSTPTSVIVGQAASTVTLTGPDFVEPGQPVNVMIATTGIADGQSVDIEVDGVVVDTVTVADNEATFSWTPDAVDTYTVQAIYRGSDDVAGSESDELIVEVNAQATQTSPVTASSDAVVGQLVTLSATVTRGTSGLSVEFRDGDTVLCTGELAEDGTVSCEWTPTSAGTVNVRAHYPGDDTTKPSQSTQSTAVPVGKTTANVAVDVAGPVVVGQSVTLGVDTTGIADGETVQLLVDNVVVDSPTVTDGRAEYTWTVAAPAGPRTISAAYAGSATVAAAESEPVNLLVEVGESSTSAVTASADPVAGQPVTLSAAVTGGTAGVDVEFRDGETVLCTGQVKADGSVSCEWEPSAAGAVSVTAHYPGDDATAASVSETATTVKVAEPKDTTAPVAPSSIEVAPQPVAHDGTVTVSGEAEAGSTVSVMVSGDEVCSATATEAGTFSCSFTADEDQDGKPVTVTATDDANNTSDATNAGPLEVDPAAVDPEDPTITLDPAQPVVDEPAEIIVTGEEGEQVVVRLGEVVVCETTIGADGTATCEWTPDAEGNALLEIIVGNRTINETVTVRPADT</sequence>
<dbReference type="Proteomes" id="UP000886842">
    <property type="component" value="Unassembled WGS sequence"/>
</dbReference>
<feature type="domain" description="Bacterial Ig-like" evidence="2">
    <location>
        <begin position="1041"/>
        <end position="1124"/>
    </location>
</feature>
<organism evidence="4 5">
    <name type="scientific">Candidatus Avipropionibacterium avicola</name>
    <dbReference type="NCBI Taxonomy" id="2840701"/>
    <lineage>
        <taxon>Bacteria</taxon>
        <taxon>Bacillati</taxon>
        <taxon>Actinomycetota</taxon>
        <taxon>Actinomycetes</taxon>
        <taxon>Propionibacteriales</taxon>
        <taxon>Propionibacteriaceae</taxon>
        <taxon>Propionibacteriaceae incertae sedis</taxon>
        <taxon>Candidatus Avipropionibacterium</taxon>
    </lineage>
</organism>
<feature type="domain" description="Bacterial Ig-like" evidence="2">
    <location>
        <begin position="951"/>
        <end position="1030"/>
    </location>
</feature>
<feature type="domain" description="Bacterial Ig-like" evidence="2">
    <location>
        <begin position="394"/>
        <end position="475"/>
    </location>
</feature>
<feature type="domain" description="Bacterial Ig-like" evidence="2">
    <location>
        <begin position="579"/>
        <end position="661"/>
    </location>
</feature>
<proteinExistence type="predicted"/>